<organism evidence="2 3">
    <name type="scientific">Roseimaritima ulvae</name>
    <dbReference type="NCBI Taxonomy" id="980254"/>
    <lineage>
        <taxon>Bacteria</taxon>
        <taxon>Pseudomonadati</taxon>
        <taxon>Planctomycetota</taxon>
        <taxon>Planctomycetia</taxon>
        <taxon>Pirellulales</taxon>
        <taxon>Pirellulaceae</taxon>
        <taxon>Roseimaritima</taxon>
    </lineage>
</organism>
<feature type="signal peptide" evidence="1">
    <location>
        <begin position="1"/>
        <end position="20"/>
    </location>
</feature>
<dbReference type="Proteomes" id="UP000325286">
    <property type="component" value="Chromosome"/>
</dbReference>
<keyword evidence="3" id="KW-1185">Reference proteome</keyword>
<name>A0A5B9QKM2_9BACT</name>
<proteinExistence type="predicted"/>
<gene>
    <name evidence="2" type="ORF">UC8_02480</name>
</gene>
<dbReference type="KEGG" id="rul:UC8_02480"/>
<keyword evidence="1" id="KW-0732">Signal</keyword>
<evidence type="ECO:0000256" key="1">
    <source>
        <dbReference type="SAM" id="SignalP"/>
    </source>
</evidence>
<dbReference type="EMBL" id="CP042914">
    <property type="protein sequence ID" value="QEG38292.1"/>
    <property type="molecule type" value="Genomic_DNA"/>
</dbReference>
<dbReference type="InterPro" id="IPR029475">
    <property type="entry name" value="DUF6807"/>
</dbReference>
<protein>
    <recommendedName>
        <fullName evidence="4">Methane oxygenase PmoA</fullName>
    </recommendedName>
</protein>
<sequence length="330" mass="36849" precursor="true">MRSSWLIPLPFALASGLLVATTLTAQQPAPSSGPPQPSRVEPQQGALVVRTGEVEALRYHTATVPAPPELDAIYRRSGYIHPVRTPAGTIVTGDFSPDHAHQHALFGAWVKTEFDGHAVDFWNLHKGTGRVVHKRVVSTTNDDRGAQFVVEHIYQDLTQGDDPVSVLLETWTVHVHPRTGPYHVFDIAVQQRCVSDKPLRLLKYHYGGMALRGHNQWFKTDAIGCQFLTSEGHDRDDGNHTTARWVDMYGSVDGQTVGIAMLSHPSNLRAPQAVRLHPTMPYFCFAPMVQEGFEITPDNPYQARYRYLVHDGPPDVEDIDKHWQAYAKGK</sequence>
<dbReference type="Pfam" id="PF14100">
    <property type="entry name" value="DUF6807"/>
    <property type="match status" value="1"/>
</dbReference>
<feature type="chain" id="PRO_5022982297" description="Methane oxygenase PmoA" evidence="1">
    <location>
        <begin position="21"/>
        <end position="330"/>
    </location>
</feature>
<reference evidence="2 3" key="1">
    <citation type="submission" date="2019-08" db="EMBL/GenBank/DDBJ databases">
        <title>Deep-cultivation of Planctomycetes and their phenomic and genomic characterization uncovers novel biology.</title>
        <authorList>
            <person name="Wiegand S."/>
            <person name="Jogler M."/>
            <person name="Boedeker C."/>
            <person name="Pinto D."/>
            <person name="Vollmers J."/>
            <person name="Rivas-Marin E."/>
            <person name="Kohn T."/>
            <person name="Peeters S.H."/>
            <person name="Heuer A."/>
            <person name="Rast P."/>
            <person name="Oberbeckmann S."/>
            <person name="Bunk B."/>
            <person name="Jeske O."/>
            <person name="Meyerdierks A."/>
            <person name="Storesund J.E."/>
            <person name="Kallscheuer N."/>
            <person name="Luecker S."/>
            <person name="Lage O.M."/>
            <person name="Pohl T."/>
            <person name="Merkel B.J."/>
            <person name="Hornburger P."/>
            <person name="Mueller R.-W."/>
            <person name="Bruemmer F."/>
            <person name="Labrenz M."/>
            <person name="Spormann A.M."/>
            <person name="Op den Camp H."/>
            <person name="Overmann J."/>
            <person name="Amann R."/>
            <person name="Jetten M.S.M."/>
            <person name="Mascher T."/>
            <person name="Medema M.H."/>
            <person name="Devos D.P."/>
            <person name="Kaster A.-K."/>
            <person name="Ovreas L."/>
            <person name="Rohde M."/>
            <person name="Galperin M.Y."/>
            <person name="Jogler C."/>
        </authorList>
    </citation>
    <scope>NUCLEOTIDE SEQUENCE [LARGE SCALE GENOMIC DNA]</scope>
    <source>
        <strain evidence="2 3">UC8</strain>
    </source>
</reference>
<dbReference type="AlphaFoldDB" id="A0A5B9QKM2"/>
<dbReference type="RefSeq" id="WP_068141722.1">
    <property type="nucleotide sequence ID" value="NZ_CP042914.1"/>
</dbReference>
<evidence type="ECO:0008006" key="4">
    <source>
        <dbReference type="Google" id="ProtNLM"/>
    </source>
</evidence>
<evidence type="ECO:0000313" key="3">
    <source>
        <dbReference type="Proteomes" id="UP000325286"/>
    </source>
</evidence>
<evidence type="ECO:0000313" key="2">
    <source>
        <dbReference type="EMBL" id="QEG38292.1"/>
    </source>
</evidence>
<accession>A0A5B9QKM2</accession>
<dbReference type="OrthoDB" id="242375at2"/>